<feature type="transmembrane region" description="Helical" evidence="6">
    <location>
        <begin position="191"/>
        <end position="213"/>
    </location>
</feature>
<protein>
    <recommendedName>
        <fullName evidence="9">Iron export permease protein FetB</fullName>
    </recommendedName>
</protein>
<feature type="transmembrane region" description="Helical" evidence="6">
    <location>
        <begin position="36"/>
        <end position="58"/>
    </location>
</feature>
<dbReference type="OrthoDB" id="9791807at2"/>
<dbReference type="GO" id="GO:0005886">
    <property type="term" value="C:plasma membrane"/>
    <property type="evidence" value="ECO:0007669"/>
    <property type="project" value="TreeGrafter"/>
</dbReference>
<feature type="transmembrane region" description="Helical" evidence="6">
    <location>
        <begin position="12"/>
        <end position="29"/>
    </location>
</feature>
<evidence type="ECO:0008006" key="9">
    <source>
        <dbReference type="Google" id="ProtNLM"/>
    </source>
</evidence>
<proteinExistence type="inferred from homology"/>
<evidence type="ECO:0000256" key="5">
    <source>
        <dbReference type="ARBA" id="ARBA00023136"/>
    </source>
</evidence>
<evidence type="ECO:0000256" key="3">
    <source>
        <dbReference type="ARBA" id="ARBA00022692"/>
    </source>
</evidence>
<organism evidence="7 8">
    <name type="scientific">Stieleria bergensis</name>
    <dbReference type="NCBI Taxonomy" id="2528025"/>
    <lineage>
        <taxon>Bacteria</taxon>
        <taxon>Pseudomonadati</taxon>
        <taxon>Planctomycetota</taxon>
        <taxon>Planctomycetia</taxon>
        <taxon>Pirellulales</taxon>
        <taxon>Pirellulaceae</taxon>
        <taxon>Stieleria</taxon>
    </lineage>
</organism>
<reference evidence="7 8" key="1">
    <citation type="submission" date="2019-02" db="EMBL/GenBank/DDBJ databases">
        <title>Deep-cultivation of Planctomycetes and their phenomic and genomic characterization uncovers novel biology.</title>
        <authorList>
            <person name="Wiegand S."/>
            <person name="Jogler M."/>
            <person name="Boedeker C."/>
            <person name="Pinto D."/>
            <person name="Vollmers J."/>
            <person name="Rivas-Marin E."/>
            <person name="Kohn T."/>
            <person name="Peeters S.H."/>
            <person name="Heuer A."/>
            <person name="Rast P."/>
            <person name="Oberbeckmann S."/>
            <person name="Bunk B."/>
            <person name="Jeske O."/>
            <person name="Meyerdierks A."/>
            <person name="Storesund J.E."/>
            <person name="Kallscheuer N."/>
            <person name="Luecker S."/>
            <person name="Lage O.M."/>
            <person name="Pohl T."/>
            <person name="Merkel B.J."/>
            <person name="Hornburger P."/>
            <person name="Mueller R.-W."/>
            <person name="Bruemmer F."/>
            <person name="Labrenz M."/>
            <person name="Spormann A.M."/>
            <person name="Op den Camp H."/>
            <person name="Overmann J."/>
            <person name="Amann R."/>
            <person name="Jetten M.S.M."/>
            <person name="Mascher T."/>
            <person name="Medema M.H."/>
            <person name="Devos D.P."/>
            <person name="Kaster A.-K."/>
            <person name="Ovreas L."/>
            <person name="Rohde M."/>
            <person name="Galperin M.Y."/>
            <person name="Jogler C."/>
        </authorList>
    </citation>
    <scope>NUCLEOTIDE SEQUENCE [LARGE SCALE GENOMIC DNA]</scope>
    <source>
        <strain evidence="7 8">SV_7m_r</strain>
    </source>
</reference>
<dbReference type="InterPro" id="IPR005226">
    <property type="entry name" value="UPF0014_fam"/>
</dbReference>
<evidence type="ECO:0000256" key="2">
    <source>
        <dbReference type="ARBA" id="ARBA00005268"/>
    </source>
</evidence>
<dbReference type="Proteomes" id="UP000315003">
    <property type="component" value="Chromosome"/>
</dbReference>
<dbReference type="EMBL" id="CP036272">
    <property type="protein sequence ID" value="QDT61279.1"/>
    <property type="molecule type" value="Genomic_DNA"/>
</dbReference>
<dbReference type="PANTHER" id="PTHR30028:SF0">
    <property type="entry name" value="PROTEIN ALUMINUM SENSITIVE 3"/>
    <property type="match status" value="1"/>
</dbReference>
<feature type="transmembrane region" description="Helical" evidence="6">
    <location>
        <begin position="130"/>
        <end position="152"/>
    </location>
</feature>
<keyword evidence="4 6" id="KW-1133">Transmembrane helix</keyword>
<gene>
    <name evidence="7" type="ORF">SV7mr_38140</name>
</gene>
<dbReference type="PANTHER" id="PTHR30028">
    <property type="entry name" value="UPF0014 INNER MEMBRANE PROTEIN YBBM-RELATED"/>
    <property type="match status" value="1"/>
</dbReference>
<evidence type="ECO:0000256" key="4">
    <source>
        <dbReference type="ARBA" id="ARBA00022989"/>
    </source>
</evidence>
<accession>A0A517SYQ2</accession>
<evidence type="ECO:0000256" key="6">
    <source>
        <dbReference type="SAM" id="Phobius"/>
    </source>
</evidence>
<feature type="transmembrane region" description="Helical" evidence="6">
    <location>
        <begin position="225"/>
        <end position="248"/>
    </location>
</feature>
<dbReference type="RefSeq" id="WP_145275210.1">
    <property type="nucleotide sequence ID" value="NZ_CP036272.1"/>
</dbReference>
<evidence type="ECO:0000256" key="1">
    <source>
        <dbReference type="ARBA" id="ARBA00004141"/>
    </source>
</evidence>
<comment type="similarity">
    <text evidence="2">Belongs to the UPF0014 family.</text>
</comment>
<feature type="transmembrane region" description="Helical" evidence="6">
    <location>
        <begin position="64"/>
        <end position="84"/>
    </location>
</feature>
<evidence type="ECO:0000313" key="8">
    <source>
        <dbReference type="Proteomes" id="UP000315003"/>
    </source>
</evidence>
<keyword evidence="3 6" id="KW-0812">Transmembrane</keyword>
<evidence type="ECO:0000313" key="7">
    <source>
        <dbReference type="EMBL" id="QDT61279.1"/>
    </source>
</evidence>
<feature type="transmembrane region" description="Helical" evidence="6">
    <location>
        <begin position="96"/>
        <end position="118"/>
    </location>
</feature>
<dbReference type="Pfam" id="PF03649">
    <property type="entry name" value="UPF0014"/>
    <property type="match status" value="1"/>
</dbReference>
<keyword evidence="8" id="KW-1185">Reference proteome</keyword>
<keyword evidence="5 6" id="KW-0472">Membrane</keyword>
<dbReference type="AlphaFoldDB" id="A0A517SYQ2"/>
<comment type="subcellular location">
    <subcellularLocation>
        <location evidence="1">Membrane</location>
        <topology evidence="1">Multi-pass membrane protein</topology>
    </subcellularLocation>
</comment>
<name>A0A517SYQ2_9BACT</name>
<sequence length="269" mass="29879">MIAAIEITTWQIALAALLILINGIVSFRFRLGMERTLVFAAIRTVVQLWLLGLILTWVFELKSWWLVLSIAAVMTTIAGWTAASRPKYRFPGMRRLTLAAVWASSWLLTGYVICLLMADLRSWYDPQYLIPLLGMVLGNTLNGISVALSSLVESMSRRRVEVETLTALGATRMEASADAMRDAIRTGMIPIINSMMVVGLVSMPGMMTGQVIAGMDPAQAIRYQIVIMFIIAAATAAGTVSVVYLATWKLFGPDHRFRYEVLLEREKQT</sequence>